<feature type="domain" description="HTH tetR-type" evidence="3">
    <location>
        <begin position="5"/>
        <end position="65"/>
    </location>
</feature>
<dbReference type="PANTHER" id="PTHR30055">
    <property type="entry name" value="HTH-TYPE TRANSCRIPTIONAL REGULATOR RUTR"/>
    <property type="match status" value="1"/>
</dbReference>
<dbReference type="PANTHER" id="PTHR30055:SF231">
    <property type="entry name" value="TRANSCRIPTIONAL REGULATORY PROTEIN (PROBABLY DEOR-FAMILY)-RELATED"/>
    <property type="match status" value="1"/>
</dbReference>
<dbReference type="AlphaFoldDB" id="A0AAU2H009"/>
<dbReference type="Gene3D" id="1.10.357.10">
    <property type="entry name" value="Tetracycline Repressor, domain 2"/>
    <property type="match status" value="1"/>
</dbReference>
<proteinExistence type="predicted"/>
<protein>
    <submittedName>
        <fullName evidence="4">TetR family transcriptional regulator</fullName>
    </submittedName>
</protein>
<name>A0AAU2H009_9ACTN</name>
<dbReference type="InterPro" id="IPR041583">
    <property type="entry name" value="TetR_C_31"/>
</dbReference>
<accession>A0AAU2H009</accession>
<organism evidence="4">
    <name type="scientific">Streptomyces sp. NBC_00060</name>
    <dbReference type="NCBI Taxonomy" id="2975636"/>
    <lineage>
        <taxon>Bacteria</taxon>
        <taxon>Bacillati</taxon>
        <taxon>Actinomycetota</taxon>
        <taxon>Actinomycetes</taxon>
        <taxon>Kitasatosporales</taxon>
        <taxon>Streptomycetaceae</taxon>
        <taxon>Streptomyces</taxon>
    </lineage>
</organism>
<dbReference type="SUPFAM" id="SSF46689">
    <property type="entry name" value="Homeodomain-like"/>
    <property type="match status" value="1"/>
</dbReference>
<dbReference type="InterPro" id="IPR001647">
    <property type="entry name" value="HTH_TetR"/>
</dbReference>
<dbReference type="InterPro" id="IPR050109">
    <property type="entry name" value="HTH-type_TetR-like_transc_reg"/>
</dbReference>
<evidence type="ECO:0000256" key="1">
    <source>
        <dbReference type="ARBA" id="ARBA00023125"/>
    </source>
</evidence>
<gene>
    <name evidence="4" type="ORF">OHV25_12910</name>
</gene>
<keyword evidence="1 2" id="KW-0238">DNA-binding</keyword>
<evidence type="ECO:0000259" key="3">
    <source>
        <dbReference type="PROSITE" id="PS50977"/>
    </source>
</evidence>
<dbReference type="Pfam" id="PF17940">
    <property type="entry name" value="TetR_C_31"/>
    <property type="match status" value="1"/>
</dbReference>
<sequence length="190" mass="21089">MVRNPERRTALVDAAIEVLAREGARGLTFRAVDAEAKVPPGTASNYFTSRDDLFTQAGRHIHVRMTPDPAEVSEAMRPEPSRELVASLMHWLLRRIVKERTSYLAMLELRLEATRRPELREALTGAIHADLDANIAFHLDAGLPGDADTVRLLYFAMTGLLIDTLTLPDVLGPDQTDRLVEMIVARVVAP</sequence>
<dbReference type="EMBL" id="CP108253">
    <property type="protein sequence ID" value="WTU40421.1"/>
    <property type="molecule type" value="Genomic_DNA"/>
</dbReference>
<feature type="DNA-binding region" description="H-T-H motif" evidence="2">
    <location>
        <begin position="28"/>
        <end position="47"/>
    </location>
</feature>
<reference evidence="4" key="1">
    <citation type="submission" date="2022-10" db="EMBL/GenBank/DDBJ databases">
        <title>The complete genomes of actinobacterial strains from the NBC collection.</title>
        <authorList>
            <person name="Joergensen T.S."/>
            <person name="Alvarez Arevalo M."/>
            <person name="Sterndorff E.B."/>
            <person name="Faurdal D."/>
            <person name="Vuksanovic O."/>
            <person name="Mourched A.-S."/>
            <person name="Charusanti P."/>
            <person name="Shaw S."/>
            <person name="Blin K."/>
            <person name="Weber T."/>
        </authorList>
    </citation>
    <scope>NUCLEOTIDE SEQUENCE</scope>
    <source>
        <strain evidence="4">NBC_00060</strain>
    </source>
</reference>
<dbReference type="PROSITE" id="PS50977">
    <property type="entry name" value="HTH_TETR_2"/>
    <property type="match status" value="1"/>
</dbReference>
<dbReference type="InterPro" id="IPR009057">
    <property type="entry name" value="Homeodomain-like_sf"/>
</dbReference>
<dbReference type="GO" id="GO:0003700">
    <property type="term" value="F:DNA-binding transcription factor activity"/>
    <property type="evidence" value="ECO:0007669"/>
    <property type="project" value="TreeGrafter"/>
</dbReference>
<dbReference type="GO" id="GO:0000976">
    <property type="term" value="F:transcription cis-regulatory region binding"/>
    <property type="evidence" value="ECO:0007669"/>
    <property type="project" value="TreeGrafter"/>
</dbReference>
<dbReference type="Pfam" id="PF00440">
    <property type="entry name" value="TetR_N"/>
    <property type="match status" value="1"/>
</dbReference>
<evidence type="ECO:0000313" key="4">
    <source>
        <dbReference type="EMBL" id="WTU40421.1"/>
    </source>
</evidence>
<evidence type="ECO:0000256" key="2">
    <source>
        <dbReference type="PROSITE-ProRule" id="PRU00335"/>
    </source>
</evidence>